<protein>
    <submittedName>
        <fullName evidence="1">Uncharacterized protein</fullName>
    </submittedName>
</protein>
<evidence type="ECO:0000313" key="2">
    <source>
        <dbReference type="Proteomes" id="UP000009168"/>
    </source>
</evidence>
<accession>W7XCS2</accession>
<dbReference type="EMBL" id="GG662749">
    <property type="protein sequence ID" value="EWS75282.1"/>
    <property type="molecule type" value="Genomic_DNA"/>
</dbReference>
<evidence type="ECO:0000313" key="1">
    <source>
        <dbReference type="EMBL" id="EWS75282.1"/>
    </source>
</evidence>
<reference evidence="2" key="1">
    <citation type="journal article" date="2006" name="PLoS Biol.">
        <title>Macronuclear genome sequence of the ciliate Tetrahymena thermophila, a model eukaryote.</title>
        <authorList>
            <person name="Eisen J.A."/>
            <person name="Coyne R.S."/>
            <person name="Wu M."/>
            <person name="Wu D."/>
            <person name="Thiagarajan M."/>
            <person name="Wortman J.R."/>
            <person name="Badger J.H."/>
            <person name="Ren Q."/>
            <person name="Amedeo P."/>
            <person name="Jones K.M."/>
            <person name="Tallon L.J."/>
            <person name="Delcher A.L."/>
            <person name="Salzberg S.L."/>
            <person name="Silva J.C."/>
            <person name="Haas B.J."/>
            <person name="Majoros W.H."/>
            <person name="Farzad M."/>
            <person name="Carlton J.M."/>
            <person name="Smith R.K. Jr."/>
            <person name="Garg J."/>
            <person name="Pearlman R.E."/>
            <person name="Karrer K.M."/>
            <person name="Sun L."/>
            <person name="Manning G."/>
            <person name="Elde N.C."/>
            <person name="Turkewitz A.P."/>
            <person name="Asai D.J."/>
            <person name="Wilkes D.E."/>
            <person name="Wang Y."/>
            <person name="Cai H."/>
            <person name="Collins K."/>
            <person name="Stewart B.A."/>
            <person name="Lee S.R."/>
            <person name="Wilamowska K."/>
            <person name="Weinberg Z."/>
            <person name="Ruzzo W.L."/>
            <person name="Wloga D."/>
            <person name="Gaertig J."/>
            <person name="Frankel J."/>
            <person name="Tsao C.-C."/>
            <person name="Gorovsky M.A."/>
            <person name="Keeling P.J."/>
            <person name="Waller R.F."/>
            <person name="Patron N.J."/>
            <person name="Cherry J.M."/>
            <person name="Stover N.A."/>
            <person name="Krieger C.J."/>
            <person name="del Toro C."/>
            <person name="Ryder H.F."/>
            <person name="Williamson S.C."/>
            <person name="Barbeau R.A."/>
            <person name="Hamilton E.P."/>
            <person name="Orias E."/>
        </authorList>
    </citation>
    <scope>NUCLEOTIDE SEQUENCE [LARGE SCALE GENOMIC DNA]</scope>
    <source>
        <strain evidence="2">SB210</strain>
    </source>
</reference>
<name>W7XCS2_TETTS</name>
<keyword evidence="2" id="KW-1185">Reference proteome</keyword>
<organism evidence="1 2">
    <name type="scientific">Tetrahymena thermophila (strain SB210)</name>
    <dbReference type="NCBI Taxonomy" id="312017"/>
    <lineage>
        <taxon>Eukaryota</taxon>
        <taxon>Sar</taxon>
        <taxon>Alveolata</taxon>
        <taxon>Ciliophora</taxon>
        <taxon>Intramacronucleata</taxon>
        <taxon>Oligohymenophorea</taxon>
        <taxon>Hymenostomatida</taxon>
        <taxon>Tetrahymenina</taxon>
        <taxon>Tetrahymenidae</taxon>
        <taxon>Tetrahymena</taxon>
    </lineage>
</organism>
<dbReference type="InParanoid" id="W7XCS2"/>
<sequence>MLKVGHLRNTNRHHKYCQQKYQSFLRYLIINQHSDYSSKERSQHHLLSQLFQQEFRKRQKIKQASNLFQDQVKNQLILYQIEDGYKGQELSKQDHHFSKEQSCINLYLCIQLYQLVANLYRTMCAIKLHHKCEHKFDGSQVCRFCQLEQVSMQVSQCEHQQPQSQHQKR</sequence>
<dbReference type="GeneID" id="24438584"/>
<dbReference type="Proteomes" id="UP000009168">
    <property type="component" value="Unassembled WGS sequence"/>
</dbReference>
<dbReference type="AlphaFoldDB" id="W7XCS2"/>
<dbReference type="RefSeq" id="XP_012652273.1">
    <property type="nucleotide sequence ID" value="XM_012796819.1"/>
</dbReference>
<proteinExistence type="predicted"/>
<dbReference type="KEGG" id="tet:TTHERM_000355369"/>
<gene>
    <name evidence="1" type="ORF">TTHERM_000355369</name>
</gene>